<organism evidence="2 3">
    <name type="scientific">Puccinia coronata f. sp. avenae</name>
    <dbReference type="NCBI Taxonomy" id="200324"/>
    <lineage>
        <taxon>Eukaryota</taxon>
        <taxon>Fungi</taxon>
        <taxon>Dikarya</taxon>
        <taxon>Basidiomycota</taxon>
        <taxon>Pucciniomycotina</taxon>
        <taxon>Pucciniomycetes</taxon>
        <taxon>Pucciniales</taxon>
        <taxon>Pucciniaceae</taxon>
        <taxon>Puccinia</taxon>
    </lineage>
</organism>
<feature type="compositionally biased region" description="Basic and acidic residues" evidence="1">
    <location>
        <begin position="32"/>
        <end position="42"/>
    </location>
</feature>
<sequence length="98" mass="10917">MASFSTERYKLCVVPKLPICVTVESSSREVPTDAKELLERDTSPAFPGAGRATPRVQFALRQWVSRTAGVLQTSWDNDPIPSSNRLENHSGFRLIGER</sequence>
<protein>
    <submittedName>
        <fullName evidence="2">Uncharacterized protein</fullName>
    </submittedName>
</protein>
<name>A0A2N5SID2_9BASI</name>
<feature type="region of interest" description="Disordered" evidence="1">
    <location>
        <begin position="32"/>
        <end position="51"/>
    </location>
</feature>
<dbReference type="EMBL" id="PGCJ01000964">
    <property type="protein sequence ID" value="PLW12985.1"/>
    <property type="molecule type" value="Genomic_DNA"/>
</dbReference>
<evidence type="ECO:0000313" key="2">
    <source>
        <dbReference type="EMBL" id="PLW12985.1"/>
    </source>
</evidence>
<feature type="region of interest" description="Disordered" evidence="1">
    <location>
        <begin position="74"/>
        <end position="98"/>
    </location>
</feature>
<reference evidence="2 3" key="1">
    <citation type="submission" date="2017-11" db="EMBL/GenBank/DDBJ databases">
        <title>De novo assembly and phasing of dikaryotic genomes from two isolates of Puccinia coronata f. sp. avenae, the causal agent of oat crown rust.</title>
        <authorList>
            <person name="Miller M.E."/>
            <person name="Zhang Y."/>
            <person name="Omidvar V."/>
            <person name="Sperschneider J."/>
            <person name="Schwessinger B."/>
            <person name="Raley C."/>
            <person name="Palmer J.M."/>
            <person name="Garnica D."/>
            <person name="Upadhyaya N."/>
            <person name="Rathjen J."/>
            <person name="Taylor J.M."/>
            <person name="Park R.F."/>
            <person name="Dodds P.N."/>
            <person name="Hirsch C.D."/>
            <person name="Kianian S.F."/>
            <person name="Figueroa M."/>
        </authorList>
    </citation>
    <scope>NUCLEOTIDE SEQUENCE [LARGE SCALE GENOMIC DNA]</scope>
    <source>
        <strain evidence="2">12NC29</strain>
    </source>
</reference>
<evidence type="ECO:0000256" key="1">
    <source>
        <dbReference type="SAM" id="MobiDB-lite"/>
    </source>
</evidence>
<gene>
    <name evidence="2" type="ORF">PCANC_20933</name>
</gene>
<feature type="compositionally biased region" description="Polar residues" evidence="1">
    <location>
        <begin position="74"/>
        <end position="85"/>
    </location>
</feature>
<dbReference type="AlphaFoldDB" id="A0A2N5SID2"/>
<feature type="compositionally biased region" description="Basic and acidic residues" evidence="1">
    <location>
        <begin position="86"/>
        <end position="98"/>
    </location>
</feature>
<proteinExistence type="predicted"/>
<comment type="caution">
    <text evidence="2">The sequence shown here is derived from an EMBL/GenBank/DDBJ whole genome shotgun (WGS) entry which is preliminary data.</text>
</comment>
<dbReference type="Proteomes" id="UP000235388">
    <property type="component" value="Unassembled WGS sequence"/>
</dbReference>
<keyword evidence="3" id="KW-1185">Reference proteome</keyword>
<accession>A0A2N5SID2</accession>
<evidence type="ECO:0000313" key="3">
    <source>
        <dbReference type="Proteomes" id="UP000235388"/>
    </source>
</evidence>